<evidence type="ECO:0000256" key="2">
    <source>
        <dbReference type="ARBA" id="ARBA00022692"/>
    </source>
</evidence>
<dbReference type="EMBL" id="ML994630">
    <property type="protein sequence ID" value="KAF2186145.1"/>
    <property type="molecule type" value="Genomic_DNA"/>
</dbReference>
<evidence type="ECO:0000256" key="4">
    <source>
        <dbReference type="ARBA" id="ARBA00023136"/>
    </source>
</evidence>
<dbReference type="PANTHER" id="PTHR23501">
    <property type="entry name" value="MAJOR FACILITATOR SUPERFAMILY"/>
    <property type="match status" value="1"/>
</dbReference>
<dbReference type="InterPro" id="IPR036259">
    <property type="entry name" value="MFS_trans_sf"/>
</dbReference>
<organism evidence="7 8">
    <name type="scientific">Zopfia rhizophila CBS 207.26</name>
    <dbReference type="NCBI Taxonomy" id="1314779"/>
    <lineage>
        <taxon>Eukaryota</taxon>
        <taxon>Fungi</taxon>
        <taxon>Dikarya</taxon>
        <taxon>Ascomycota</taxon>
        <taxon>Pezizomycotina</taxon>
        <taxon>Dothideomycetes</taxon>
        <taxon>Dothideomycetes incertae sedis</taxon>
        <taxon>Zopfiaceae</taxon>
        <taxon>Zopfia</taxon>
    </lineage>
</organism>
<evidence type="ECO:0000256" key="6">
    <source>
        <dbReference type="SAM" id="Phobius"/>
    </source>
</evidence>
<evidence type="ECO:0000313" key="8">
    <source>
        <dbReference type="Proteomes" id="UP000800200"/>
    </source>
</evidence>
<feature type="compositionally biased region" description="Low complexity" evidence="5">
    <location>
        <begin position="25"/>
        <end position="45"/>
    </location>
</feature>
<dbReference type="InterPro" id="IPR011701">
    <property type="entry name" value="MFS"/>
</dbReference>
<keyword evidence="4 6" id="KW-0472">Membrane</keyword>
<evidence type="ECO:0000256" key="1">
    <source>
        <dbReference type="ARBA" id="ARBA00004141"/>
    </source>
</evidence>
<dbReference type="Gene3D" id="1.20.1250.20">
    <property type="entry name" value="MFS general substrate transporter like domains"/>
    <property type="match status" value="1"/>
</dbReference>
<proteinExistence type="predicted"/>
<evidence type="ECO:0000256" key="3">
    <source>
        <dbReference type="ARBA" id="ARBA00022989"/>
    </source>
</evidence>
<feature type="transmembrane region" description="Helical" evidence="6">
    <location>
        <begin position="245"/>
        <end position="264"/>
    </location>
</feature>
<gene>
    <name evidence="7" type="ORF">K469DRAFT_726244</name>
</gene>
<dbReference type="Pfam" id="PF07690">
    <property type="entry name" value="MFS_1"/>
    <property type="match status" value="1"/>
</dbReference>
<feature type="transmembrane region" description="Helical" evidence="6">
    <location>
        <begin position="365"/>
        <end position="386"/>
    </location>
</feature>
<sequence>MSSGVADVDERTPLLVKLERGLFLSSSSGSSDSSGQRPASSGSKSLGNEETSLGSHPELSWPKKTPSARRMILVLLIGKCSGRLHIKNVSHIQAASSLMPMNLLLATHHVIALEFNALHDSSWLLNSFALAGAARQTSYGKLSDRYSRKTMLITAYTLFGFGWMTLYRTLEIRAADVLGVFGVGNSMAHVILDRIIAGAGGSGMAALVSTLVTDLVPLREVASWRAYVNVIVTTGRSLGGPLGGWSFLGQVSLIGIAIILVWLTLPPHTVPSTSKAPSRTLMTTTILAFLSPIEMGGVQVSWSHPLIFTLLGVGVVLGDAFLAAEAWWAREPDFPLEILRQRDDVAFLVMGCQVAARTGIRIANILLLFWMCNSVFQLMFAVPLYFQVTAKTSNTVAGAHLFPAVARNAVSGISSGIIMHRWLESPYIVPGGLGIGIAQSVLFISLQAAIDSSHTAVATTSLYLSGAVGMLSGMAGVSAVMQEMLRRGLGRRLAEMGFQGIVIEKAVSDAHCIDHAKPDTAAAVVGVHVEKLTWTHLMSLVCSMTAFVGSLFLKQHKL</sequence>
<comment type="subcellular location">
    <subcellularLocation>
        <location evidence="1">Membrane</location>
        <topology evidence="1">Multi-pass membrane protein</topology>
    </subcellularLocation>
</comment>
<evidence type="ECO:0008006" key="9">
    <source>
        <dbReference type="Google" id="ProtNLM"/>
    </source>
</evidence>
<dbReference type="AlphaFoldDB" id="A0A6A6E556"/>
<feature type="transmembrane region" description="Helical" evidence="6">
    <location>
        <begin position="462"/>
        <end position="481"/>
    </location>
</feature>
<keyword evidence="2 6" id="KW-0812">Transmembrane</keyword>
<reference evidence="7" key="1">
    <citation type="journal article" date="2020" name="Stud. Mycol.">
        <title>101 Dothideomycetes genomes: a test case for predicting lifestyles and emergence of pathogens.</title>
        <authorList>
            <person name="Haridas S."/>
            <person name="Albert R."/>
            <person name="Binder M."/>
            <person name="Bloem J."/>
            <person name="Labutti K."/>
            <person name="Salamov A."/>
            <person name="Andreopoulos B."/>
            <person name="Baker S."/>
            <person name="Barry K."/>
            <person name="Bills G."/>
            <person name="Bluhm B."/>
            <person name="Cannon C."/>
            <person name="Castanera R."/>
            <person name="Culley D."/>
            <person name="Daum C."/>
            <person name="Ezra D."/>
            <person name="Gonzalez J."/>
            <person name="Henrissat B."/>
            <person name="Kuo A."/>
            <person name="Liang C."/>
            <person name="Lipzen A."/>
            <person name="Lutzoni F."/>
            <person name="Magnuson J."/>
            <person name="Mondo S."/>
            <person name="Nolan M."/>
            <person name="Ohm R."/>
            <person name="Pangilinan J."/>
            <person name="Park H.-J."/>
            <person name="Ramirez L."/>
            <person name="Alfaro M."/>
            <person name="Sun H."/>
            <person name="Tritt A."/>
            <person name="Yoshinaga Y."/>
            <person name="Zwiers L.-H."/>
            <person name="Turgeon B."/>
            <person name="Goodwin S."/>
            <person name="Spatafora J."/>
            <person name="Crous P."/>
            <person name="Grigoriev I."/>
        </authorList>
    </citation>
    <scope>NUCLEOTIDE SEQUENCE</scope>
    <source>
        <strain evidence="7">CBS 207.26</strain>
    </source>
</reference>
<keyword evidence="3 6" id="KW-1133">Transmembrane helix</keyword>
<dbReference type="SUPFAM" id="SSF103473">
    <property type="entry name" value="MFS general substrate transporter"/>
    <property type="match status" value="1"/>
</dbReference>
<dbReference type="PANTHER" id="PTHR23501:SF33">
    <property type="entry name" value="MAJOR FACILITATOR SUPERFAMILY (MFS) PROFILE DOMAIN-CONTAINING PROTEIN"/>
    <property type="match status" value="1"/>
</dbReference>
<dbReference type="Proteomes" id="UP000800200">
    <property type="component" value="Unassembled WGS sequence"/>
</dbReference>
<protein>
    <recommendedName>
        <fullName evidence="9">MFS general substrate transporter</fullName>
    </recommendedName>
</protein>
<keyword evidence="8" id="KW-1185">Reference proteome</keyword>
<dbReference type="GO" id="GO:0000329">
    <property type="term" value="C:fungal-type vacuole membrane"/>
    <property type="evidence" value="ECO:0007669"/>
    <property type="project" value="TreeGrafter"/>
</dbReference>
<evidence type="ECO:0000256" key="5">
    <source>
        <dbReference type="SAM" id="MobiDB-lite"/>
    </source>
</evidence>
<feature type="transmembrane region" description="Helical" evidence="6">
    <location>
        <begin position="427"/>
        <end position="450"/>
    </location>
</feature>
<feature type="transmembrane region" description="Helical" evidence="6">
    <location>
        <begin position="305"/>
        <end position="328"/>
    </location>
</feature>
<dbReference type="OrthoDB" id="6770063at2759"/>
<evidence type="ECO:0000313" key="7">
    <source>
        <dbReference type="EMBL" id="KAF2186145.1"/>
    </source>
</evidence>
<feature type="transmembrane region" description="Helical" evidence="6">
    <location>
        <begin position="151"/>
        <end position="170"/>
    </location>
</feature>
<accession>A0A6A6E556</accession>
<dbReference type="GO" id="GO:0015174">
    <property type="term" value="F:basic amino acid transmembrane transporter activity"/>
    <property type="evidence" value="ECO:0007669"/>
    <property type="project" value="TreeGrafter"/>
</dbReference>
<feature type="transmembrane region" description="Helical" evidence="6">
    <location>
        <begin position="276"/>
        <end position="293"/>
    </location>
</feature>
<name>A0A6A6E556_9PEZI</name>
<feature type="region of interest" description="Disordered" evidence="5">
    <location>
        <begin position="24"/>
        <end position="63"/>
    </location>
</feature>